<protein>
    <submittedName>
        <fullName evidence="1">Uncharacterized protein</fullName>
    </submittedName>
</protein>
<accession>A0AAD6JUD6</accession>
<evidence type="ECO:0000313" key="1">
    <source>
        <dbReference type="EMBL" id="KAJ6411377.1"/>
    </source>
</evidence>
<feature type="non-terminal residue" evidence="1">
    <location>
        <position position="20"/>
    </location>
</feature>
<dbReference type="Proteomes" id="UP001162972">
    <property type="component" value="Chromosome 15Z"/>
</dbReference>
<evidence type="ECO:0000313" key="2">
    <source>
        <dbReference type="Proteomes" id="UP001162972"/>
    </source>
</evidence>
<dbReference type="AlphaFoldDB" id="A0AAD6JUD6"/>
<proteinExistence type="predicted"/>
<comment type="caution">
    <text evidence="1">The sequence shown here is derived from an EMBL/GenBank/DDBJ whole genome shotgun (WGS) entry which is preliminary data.</text>
</comment>
<gene>
    <name evidence="1" type="ORF">OIU84_008028</name>
</gene>
<organism evidence="1 2">
    <name type="scientific">Salix udensis</name>
    <dbReference type="NCBI Taxonomy" id="889485"/>
    <lineage>
        <taxon>Eukaryota</taxon>
        <taxon>Viridiplantae</taxon>
        <taxon>Streptophyta</taxon>
        <taxon>Embryophyta</taxon>
        <taxon>Tracheophyta</taxon>
        <taxon>Spermatophyta</taxon>
        <taxon>Magnoliopsida</taxon>
        <taxon>eudicotyledons</taxon>
        <taxon>Gunneridae</taxon>
        <taxon>Pentapetalae</taxon>
        <taxon>rosids</taxon>
        <taxon>fabids</taxon>
        <taxon>Malpighiales</taxon>
        <taxon>Salicaceae</taxon>
        <taxon>Saliceae</taxon>
        <taxon>Salix</taxon>
    </lineage>
</organism>
<reference evidence="1 2" key="1">
    <citation type="journal article" date="2023" name="Int. J. Mol. Sci.">
        <title>De Novo Assembly and Annotation of 11 Diverse Shrub Willow (Salix) Genomes Reveals Novel Gene Organization in Sex-Linked Regions.</title>
        <authorList>
            <person name="Hyden B."/>
            <person name="Feng K."/>
            <person name="Yates T.B."/>
            <person name="Jawdy S."/>
            <person name="Cereghino C."/>
            <person name="Smart L.B."/>
            <person name="Muchero W."/>
        </authorList>
    </citation>
    <scope>NUCLEOTIDE SEQUENCE [LARGE SCALE GENOMIC DNA]</scope>
    <source>
        <tissue evidence="1">Shoot tip</tissue>
    </source>
</reference>
<dbReference type="EMBL" id="JAPFFJ010000014">
    <property type="protein sequence ID" value="KAJ6411377.1"/>
    <property type="molecule type" value="Genomic_DNA"/>
</dbReference>
<name>A0AAD6JUD6_9ROSI</name>
<keyword evidence="2" id="KW-1185">Reference proteome</keyword>
<sequence length="20" mass="2211">MAIRIELGDCYVELVKASEA</sequence>